<dbReference type="Pfam" id="PF04818">
    <property type="entry name" value="CID"/>
    <property type="match status" value="1"/>
</dbReference>
<dbReference type="InterPro" id="IPR006569">
    <property type="entry name" value="CID_dom"/>
</dbReference>
<organism evidence="4 5">
    <name type="scientific">Durusdinium trenchii</name>
    <dbReference type="NCBI Taxonomy" id="1381693"/>
    <lineage>
        <taxon>Eukaryota</taxon>
        <taxon>Sar</taxon>
        <taxon>Alveolata</taxon>
        <taxon>Dinophyceae</taxon>
        <taxon>Suessiales</taxon>
        <taxon>Symbiodiniaceae</taxon>
        <taxon>Durusdinium</taxon>
    </lineage>
</organism>
<dbReference type="Proteomes" id="UP001642484">
    <property type="component" value="Unassembled WGS sequence"/>
</dbReference>
<dbReference type="InterPro" id="IPR051100">
    <property type="entry name" value="DnaJ_subfamily_B/C"/>
</dbReference>
<dbReference type="SMART" id="SM00271">
    <property type="entry name" value="DnaJ"/>
    <property type="match status" value="1"/>
</dbReference>
<dbReference type="PANTHER" id="PTHR43908">
    <property type="entry name" value="AT29763P-RELATED"/>
    <property type="match status" value="1"/>
</dbReference>
<gene>
    <name evidence="4" type="ORF">CCMP2556_LOCUS46627</name>
</gene>
<dbReference type="CDD" id="cd06257">
    <property type="entry name" value="DnaJ"/>
    <property type="match status" value="1"/>
</dbReference>
<evidence type="ECO:0000313" key="5">
    <source>
        <dbReference type="Proteomes" id="UP001642484"/>
    </source>
</evidence>
<dbReference type="SUPFAM" id="SSF46565">
    <property type="entry name" value="Chaperone J-domain"/>
    <property type="match status" value="1"/>
</dbReference>
<dbReference type="Gene3D" id="1.25.40.90">
    <property type="match status" value="1"/>
</dbReference>
<feature type="domain" description="CID" evidence="3">
    <location>
        <begin position="60"/>
        <end position="192"/>
    </location>
</feature>
<dbReference type="InterPro" id="IPR036869">
    <property type="entry name" value="J_dom_sf"/>
</dbReference>
<protein>
    <recommendedName>
        <fullName evidence="6">J domain-containing protein</fullName>
    </recommendedName>
</protein>
<keyword evidence="5" id="KW-1185">Reference proteome</keyword>
<dbReference type="InterPro" id="IPR001623">
    <property type="entry name" value="DnaJ_domain"/>
</dbReference>
<sequence>MSDWVCQHPACSASEEQLAELRLRRPNGFAHDEDPSLQVCTVCRRLPLPRGKAHPASPPLDASFLAGIKEELASIEENEQNIQSLSQVFRFYAGNAQQLAELLVDFITKQCFPWELMHAMHLLDDILLMDNTGSYKTQLKKRIHAIAVHAFRKVQSELERQEVARMLHAWRELKIFEKSVLSAIHGTLRSGNEAFAHILDDAEEDEETNEAPVNHVTPPSHAPRGTPFPAPAGNHRSSATGEATAKKAKVSPGAAGATAAAAVPARPKAVTEKVMAIISRIVSVPLERPFELLGLQSDCKASQIRTAYRKLALLIHPDKNPGSEAQCKEALIKLQQGREQAESDLQMRARGGPKKTDTFNMADLDETKPSNKCPYPGCDLPPCKQCPNRCCTRNITHCHMVARSKGGLHCYFHPPPRSWARNAEA</sequence>
<reference evidence="4 5" key="1">
    <citation type="submission" date="2024-02" db="EMBL/GenBank/DDBJ databases">
        <authorList>
            <person name="Chen Y."/>
            <person name="Shah S."/>
            <person name="Dougan E. K."/>
            <person name="Thang M."/>
            <person name="Chan C."/>
        </authorList>
    </citation>
    <scope>NUCLEOTIDE SEQUENCE [LARGE SCALE GENOMIC DNA]</scope>
</reference>
<name>A0ABP0RCV6_9DINO</name>
<feature type="domain" description="J" evidence="2">
    <location>
        <begin position="288"/>
        <end position="360"/>
    </location>
</feature>
<accession>A0ABP0RCV6</accession>
<dbReference type="PRINTS" id="PR00625">
    <property type="entry name" value="JDOMAIN"/>
</dbReference>
<evidence type="ECO:0000313" key="4">
    <source>
        <dbReference type="EMBL" id="CAK9098402.1"/>
    </source>
</evidence>
<dbReference type="Gene3D" id="1.10.287.110">
    <property type="entry name" value="DnaJ domain"/>
    <property type="match status" value="1"/>
</dbReference>
<evidence type="ECO:0000256" key="1">
    <source>
        <dbReference type="SAM" id="MobiDB-lite"/>
    </source>
</evidence>
<feature type="compositionally biased region" description="Low complexity" evidence="1">
    <location>
        <begin position="250"/>
        <end position="264"/>
    </location>
</feature>
<feature type="region of interest" description="Disordered" evidence="1">
    <location>
        <begin position="203"/>
        <end position="264"/>
    </location>
</feature>
<dbReference type="EMBL" id="CAXAMN010025806">
    <property type="protein sequence ID" value="CAK9098402.1"/>
    <property type="molecule type" value="Genomic_DNA"/>
</dbReference>
<comment type="caution">
    <text evidence="4">The sequence shown here is derived from an EMBL/GenBank/DDBJ whole genome shotgun (WGS) entry which is preliminary data.</text>
</comment>
<evidence type="ECO:0000259" key="2">
    <source>
        <dbReference type="PROSITE" id="PS50076"/>
    </source>
</evidence>
<evidence type="ECO:0000259" key="3">
    <source>
        <dbReference type="PROSITE" id="PS51391"/>
    </source>
</evidence>
<dbReference type="Pfam" id="PF00226">
    <property type="entry name" value="DnaJ"/>
    <property type="match status" value="1"/>
</dbReference>
<evidence type="ECO:0008006" key="6">
    <source>
        <dbReference type="Google" id="ProtNLM"/>
    </source>
</evidence>
<dbReference type="PROSITE" id="PS50076">
    <property type="entry name" value="DNAJ_2"/>
    <property type="match status" value="1"/>
</dbReference>
<dbReference type="PROSITE" id="PS51391">
    <property type="entry name" value="CID"/>
    <property type="match status" value="1"/>
</dbReference>
<proteinExistence type="predicted"/>
<dbReference type="InterPro" id="IPR008942">
    <property type="entry name" value="ENTH_VHS"/>
</dbReference>